<dbReference type="Proteomes" id="UP000327493">
    <property type="component" value="Chromosome 11"/>
</dbReference>
<reference evidence="1 2" key="1">
    <citation type="submission" date="2019-08" db="EMBL/GenBank/DDBJ databases">
        <title>A chromosome-level genome assembly, high-density linkage maps, and genome scans reveal the genomic architecture of hybrid incompatibilities underlying speciation via character displacement in darters (Percidae: Etheostominae).</title>
        <authorList>
            <person name="Moran R.L."/>
            <person name="Catchen J.M."/>
            <person name="Fuller R.C."/>
        </authorList>
    </citation>
    <scope>NUCLEOTIDE SEQUENCE [LARGE SCALE GENOMIC DNA]</scope>
    <source>
        <strain evidence="1">EspeVRDwgs_2016</strain>
        <tissue evidence="1">Muscle</tissue>
    </source>
</reference>
<evidence type="ECO:0000313" key="2">
    <source>
        <dbReference type="Proteomes" id="UP000327493"/>
    </source>
</evidence>
<proteinExistence type="predicted"/>
<dbReference type="EMBL" id="VOFY01000011">
    <property type="protein sequence ID" value="KAA8588095.1"/>
    <property type="molecule type" value="Genomic_DNA"/>
</dbReference>
<dbReference type="AlphaFoldDB" id="A0A5J5D694"/>
<protein>
    <submittedName>
        <fullName evidence="1">Uncharacterized protein</fullName>
    </submittedName>
</protein>
<name>A0A5J5D694_9PERO</name>
<sequence length="206" mass="23036">MGVLHAQTANNSPVLMLKRLMAACVLCRRVPRLCYLPGLRKDSTQAQLVPVKQKNETDDREGTNGVLLHQDASSQGGYRLYYNPSSYHHSVWNSGTFRSQTDIDEDEQCVSTLTPSFWQQSNRYSVSCSRHLSSSKNTLLDLAFNKGPEAEMLSVSPYYRKPTLPDVKVDTRAFLKCRPGYAAITLDLTSGLAQSNGKRPCRCSKK</sequence>
<evidence type="ECO:0000313" key="1">
    <source>
        <dbReference type="EMBL" id="KAA8588095.1"/>
    </source>
</evidence>
<organism evidence="1 2">
    <name type="scientific">Etheostoma spectabile</name>
    <name type="common">orangethroat darter</name>
    <dbReference type="NCBI Taxonomy" id="54343"/>
    <lineage>
        <taxon>Eukaryota</taxon>
        <taxon>Metazoa</taxon>
        <taxon>Chordata</taxon>
        <taxon>Craniata</taxon>
        <taxon>Vertebrata</taxon>
        <taxon>Euteleostomi</taxon>
        <taxon>Actinopterygii</taxon>
        <taxon>Neopterygii</taxon>
        <taxon>Teleostei</taxon>
        <taxon>Neoteleostei</taxon>
        <taxon>Acanthomorphata</taxon>
        <taxon>Eupercaria</taxon>
        <taxon>Perciformes</taxon>
        <taxon>Percoidei</taxon>
        <taxon>Percidae</taxon>
        <taxon>Etheostomatinae</taxon>
        <taxon>Etheostoma</taxon>
    </lineage>
</organism>
<comment type="caution">
    <text evidence="1">The sequence shown here is derived from an EMBL/GenBank/DDBJ whole genome shotgun (WGS) entry which is preliminary data.</text>
</comment>
<gene>
    <name evidence="1" type="ORF">FQN60_001289</name>
</gene>
<keyword evidence="2" id="KW-1185">Reference proteome</keyword>
<accession>A0A5J5D694</accession>